<dbReference type="FunFam" id="3.30.200.20:FF:000315">
    <property type="entry name" value="Calcium-dependent protein kinase 3"/>
    <property type="match status" value="1"/>
</dbReference>
<feature type="compositionally biased region" description="Acidic residues" evidence="7">
    <location>
        <begin position="563"/>
        <end position="581"/>
    </location>
</feature>
<proteinExistence type="predicted"/>
<feature type="region of interest" description="Disordered" evidence="7">
    <location>
        <begin position="486"/>
        <end position="545"/>
    </location>
</feature>
<protein>
    <recommendedName>
        <fullName evidence="8">Protein kinase domain-containing protein</fullName>
    </recommendedName>
</protein>
<dbReference type="GeneID" id="73470919"/>
<dbReference type="PANTHER" id="PTHR24347">
    <property type="entry name" value="SERINE/THREONINE-PROTEIN KINASE"/>
    <property type="match status" value="1"/>
</dbReference>
<evidence type="ECO:0000256" key="5">
    <source>
        <dbReference type="ARBA" id="ARBA00022840"/>
    </source>
</evidence>
<dbReference type="PROSITE" id="PS00107">
    <property type="entry name" value="PROTEIN_KINASE_ATP"/>
    <property type="match status" value="1"/>
</dbReference>
<feature type="binding site" evidence="6">
    <location>
        <position position="138"/>
    </location>
    <ligand>
        <name>ATP</name>
        <dbReference type="ChEBI" id="CHEBI:30616"/>
    </ligand>
</feature>
<name>A0A8J5QKY3_9ASCO</name>
<evidence type="ECO:0000259" key="8">
    <source>
        <dbReference type="PROSITE" id="PS50011"/>
    </source>
</evidence>
<evidence type="ECO:0000256" key="7">
    <source>
        <dbReference type="SAM" id="MobiDB-lite"/>
    </source>
</evidence>
<dbReference type="PROSITE" id="PS00108">
    <property type="entry name" value="PROTEIN_KINASE_ST"/>
    <property type="match status" value="1"/>
</dbReference>
<dbReference type="EMBL" id="JAGSYN010000180">
    <property type="protein sequence ID" value="KAG7662348.1"/>
    <property type="molecule type" value="Genomic_DNA"/>
</dbReference>
<evidence type="ECO:0000313" key="10">
    <source>
        <dbReference type="Proteomes" id="UP000694255"/>
    </source>
</evidence>
<dbReference type="InterPro" id="IPR017441">
    <property type="entry name" value="Protein_kinase_ATP_BS"/>
</dbReference>
<keyword evidence="10" id="KW-1185">Reference proteome</keyword>
<keyword evidence="4" id="KW-0418">Kinase</keyword>
<feature type="region of interest" description="Disordered" evidence="7">
    <location>
        <begin position="670"/>
        <end position="698"/>
    </location>
</feature>
<comment type="caution">
    <text evidence="9">The sequence shown here is derived from an EMBL/GenBank/DDBJ whole genome shotgun (WGS) entry which is preliminary data.</text>
</comment>
<dbReference type="Proteomes" id="UP000694255">
    <property type="component" value="Unassembled WGS sequence"/>
</dbReference>
<reference evidence="9 10" key="1">
    <citation type="journal article" date="2021" name="DNA Res.">
        <title>Genome analysis of Candida subhashii reveals its hybrid nature and dual mitochondrial genome conformations.</title>
        <authorList>
            <person name="Mixao V."/>
            <person name="Hegedusova E."/>
            <person name="Saus E."/>
            <person name="Pryszcz L.P."/>
            <person name="Cillingova A."/>
            <person name="Nosek J."/>
            <person name="Gabaldon T."/>
        </authorList>
    </citation>
    <scope>NUCLEOTIDE SEQUENCE [LARGE SCALE GENOMIC DNA]</scope>
    <source>
        <strain evidence="9 10">CBS 10753</strain>
    </source>
</reference>
<evidence type="ECO:0000313" key="9">
    <source>
        <dbReference type="EMBL" id="KAG7662348.1"/>
    </source>
</evidence>
<keyword evidence="1" id="KW-0723">Serine/threonine-protein kinase</keyword>
<dbReference type="GO" id="GO:0005524">
    <property type="term" value="F:ATP binding"/>
    <property type="evidence" value="ECO:0007669"/>
    <property type="project" value="UniProtKB-UniRule"/>
</dbReference>
<evidence type="ECO:0000256" key="3">
    <source>
        <dbReference type="ARBA" id="ARBA00022741"/>
    </source>
</evidence>
<feature type="region of interest" description="Disordered" evidence="7">
    <location>
        <begin position="563"/>
        <end position="605"/>
    </location>
</feature>
<dbReference type="GO" id="GO:0004674">
    <property type="term" value="F:protein serine/threonine kinase activity"/>
    <property type="evidence" value="ECO:0007669"/>
    <property type="project" value="UniProtKB-KW"/>
</dbReference>
<keyword evidence="2" id="KW-0808">Transferase</keyword>
<evidence type="ECO:0000256" key="6">
    <source>
        <dbReference type="PROSITE-ProRule" id="PRU10141"/>
    </source>
</evidence>
<evidence type="ECO:0000256" key="4">
    <source>
        <dbReference type="ARBA" id="ARBA00022777"/>
    </source>
</evidence>
<dbReference type="SMART" id="SM00220">
    <property type="entry name" value="S_TKc"/>
    <property type="match status" value="1"/>
</dbReference>
<feature type="domain" description="Protein kinase" evidence="8">
    <location>
        <begin position="109"/>
        <end position="414"/>
    </location>
</feature>
<dbReference type="OrthoDB" id="1738954at2759"/>
<evidence type="ECO:0000256" key="2">
    <source>
        <dbReference type="ARBA" id="ARBA00022679"/>
    </source>
</evidence>
<feature type="compositionally biased region" description="Polar residues" evidence="7">
    <location>
        <begin position="586"/>
        <end position="602"/>
    </location>
</feature>
<keyword evidence="3 6" id="KW-0547">Nucleotide-binding</keyword>
<dbReference type="GO" id="GO:0030447">
    <property type="term" value="P:filamentous growth"/>
    <property type="evidence" value="ECO:0007669"/>
    <property type="project" value="UniProtKB-ARBA"/>
</dbReference>
<keyword evidence="5 6" id="KW-0067">ATP-binding</keyword>
<evidence type="ECO:0000256" key="1">
    <source>
        <dbReference type="ARBA" id="ARBA00022527"/>
    </source>
</evidence>
<dbReference type="PROSITE" id="PS50011">
    <property type="entry name" value="PROTEIN_KINASE_DOM"/>
    <property type="match status" value="1"/>
</dbReference>
<dbReference type="InterPro" id="IPR008271">
    <property type="entry name" value="Ser/Thr_kinase_AS"/>
</dbReference>
<organism evidence="9 10">
    <name type="scientific">[Candida] subhashii</name>
    <dbReference type="NCBI Taxonomy" id="561895"/>
    <lineage>
        <taxon>Eukaryota</taxon>
        <taxon>Fungi</taxon>
        <taxon>Dikarya</taxon>
        <taxon>Ascomycota</taxon>
        <taxon>Saccharomycotina</taxon>
        <taxon>Pichiomycetes</taxon>
        <taxon>Debaryomycetaceae</taxon>
        <taxon>Spathaspora</taxon>
    </lineage>
</organism>
<dbReference type="AlphaFoldDB" id="A0A8J5QKY3"/>
<dbReference type="InterPro" id="IPR000719">
    <property type="entry name" value="Prot_kinase_dom"/>
</dbReference>
<sequence length="698" mass="78582">MAIVENFKKLFINTVPTTQTTYTTAISEPARSTEKLKILPVTVGVHHSTPDLLDNHSIHSSFLSSQEDGISANDYIMTAETTTSEFIQESSISFDANLNDFYPDLPSNYKLVCTLGEGAFSTVYKAIDIDNNTTVAIKIIEKANLSAKQFHNIKNEIQIMKRLDHPNLLKLVDSIDTLDHCFLVLEHCDGGEIFNKIIEYTYFSEELSIHVFKQLLSAIEELHKLNIVHRDIKPENLLFKKIPYFPRSKETFKKSLRRSDDENKADEGEFKPNIGGGTIGSIRLADFGLAKQLVDDVNDVHLKTPCGTAGYTAPEVITCNTRHFLLKKSKNYYSKSVDIWSLGCFLYTILCGFPPFYDDDSNNLTIKILKGDFVFLRPWWDEISTDAKDLISRMLTINPDARITIDEIWRHPWLQSENKQSLPEPKEPTHYFETKSYEVYHVEENTMAATVLAGGAVACGQAMDSPRANAIRKVFDNPAMTEENLVAAHDVGDLSEISEEDADKEEEEEEGEEEEEDQGDSSSEENDDDDEEESPDPQDQQPQHVGYLRTPYPKAMNEMFDDDDAEEEDEVEEDDEVDEVSELGQKLTNIKTRARGRSSSSNKIKKHHESLFAPQYLEPDQYLSTTTTNSSIESSGFDMENHTRSSSIISGINGESITFNLNLNDSNLLSRRKSSKKNSDVSNGMGPASGLQQSCQCA</sequence>
<accession>A0A8J5QKY3</accession>
<gene>
    <name evidence="9" type="ORF">J8A68_004119</name>
</gene>
<feature type="compositionally biased region" description="Acidic residues" evidence="7">
    <location>
        <begin position="496"/>
        <end position="536"/>
    </location>
</feature>
<dbReference type="Pfam" id="PF00069">
    <property type="entry name" value="Pkinase"/>
    <property type="match status" value="1"/>
</dbReference>
<dbReference type="RefSeq" id="XP_049262581.1">
    <property type="nucleotide sequence ID" value="XM_049408045.1"/>
</dbReference>